<dbReference type="EMBL" id="JADNYJ010000007">
    <property type="protein sequence ID" value="KAF8910191.1"/>
    <property type="molecule type" value="Genomic_DNA"/>
</dbReference>
<dbReference type="AlphaFoldDB" id="A0A9P5TT57"/>
<reference evidence="2" key="1">
    <citation type="submission" date="2020-11" db="EMBL/GenBank/DDBJ databases">
        <authorList>
            <consortium name="DOE Joint Genome Institute"/>
            <person name="Ahrendt S."/>
            <person name="Riley R."/>
            <person name="Andreopoulos W."/>
            <person name="LaButti K."/>
            <person name="Pangilinan J."/>
            <person name="Ruiz-duenas F.J."/>
            <person name="Barrasa J.M."/>
            <person name="Sanchez-Garcia M."/>
            <person name="Camarero S."/>
            <person name="Miyauchi S."/>
            <person name="Serrano A."/>
            <person name="Linde D."/>
            <person name="Babiker R."/>
            <person name="Drula E."/>
            <person name="Ayuso-Fernandez I."/>
            <person name="Pacheco R."/>
            <person name="Padilla G."/>
            <person name="Ferreira P."/>
            <person name="Barriuso J."/>
            <person name="Kellner H."/>
            <person name="Castanera R."/>
            <person name="Alfaro M."/>
            <person name="Ramirez L."/>
            <person name="Pisabarro A.G."/>
            <person name="Kuo A."/>
            <person name="Tritt A."/>
            <person name="Lipzen A."/>
            <person name="He G."/>
            <person name="Yan M."/>
            <person name="Ng V."/>
            <person name="Cullen D."/>
            <person name="Martin F."/>
            <person name="Rosso M.-N."/>
            <person name="Henrissat B."/>
            <person name="Hibbett D."/>
            <person name="Martinez A.T."/>
            <person name="Grigoriev I.V."/>
        </authorList>
    </citation>
    <scope>NUCLEOTIDE SEQUENCE</scope>
    <source>
        <strain evidence="2">AH 44721</strain>
    </source>
</reference>
<dbReference type="InterPro" id="IPR013087">
    <property type="entry name" value="Znf_C2H2_type"/>
</dbReference>
<keyword evidence="3" id="KW-1185">Reference proteome</keyword>
<dbReference type="OrthoDB" id="6077919at2759"/>
<feature type="domain" description="C2H2-type" evidence="1">
    <location>
        <begin position="181"/>
        <end position="203"/>
    </location>
</feature>
<evidence type="ECO:0000259" key="1">
    <source>
        <dbReference type="PROSITE" id="PS00028"/>
    </source>
</evidence>
<organism evidence="2 3">
    <name type="scientific">Gymnopilus junonius</name>
    <name type="common">Spectacular rustgill mushroom</name>
    <name type="synonym">Gymnopilus spectabilis subsp. junonius</name>
    <dbReference type="NCBI Taxonomy" id="109634"/>
    <lineage>
        <taxon>Eukaryota</taxon>
        <taxon>Fungi</taxon>
        <taxon>Dikarya</taxon>
        <taxon>Basidiomycota</taxon>
        <taxon>Agaricomycotina</taxon>
        <taxon>Agaricomycetes</taxon>
        <taxon>Agaricomycetidae</taxon>
        <taxon>Agaricales</taxon>
        <taxon>Agaricineae</taxon>
        <taxon>Hymenogastraceae</taxon>
        <taxon>Gymnopilus</taxon>
    </lineage>
</organism>
<accession>A0A9P5TT57</accession>
<dbReference type="Proteomes" id="UP000724874">
    <property type="component" value="Unassembled WGS sequence"/>
</dbReference>
<dbReference type="PROSITE" id="PS00028">
    <property type="entry name" value="ZINC_FINGER_C2H2_1"/>
    <property type="match status" value="1"/>
</dbReference>
<evidence type="ECO:0000313" key="3">
    <source>
        <dbReference type="Proteomes" id="UP000724874"/>
    </source>
</evidence>
<protein>
    <recommendedName>
        <fullName evidence="1">C2H2-type domain-containing protein</fullName>
    </recommendedName>
</protein>
<dbReference type="SMART" id="SM00355">
    <property type="entry name" value="ZnF_C2H2"/>
    <property type="match status" value="5"/>
</dbReference>
<evidence type="ECO:0000313" key="2">
    <source>
        <dbReference type="EMBL" id="KAF8910191.1"/>
    </source>
</evidence>
<name>A0A9P5TT57_GYMJU</name>
<proteinExistence type="predicted"/>
<gene>
    <name evidence="2" type="ORF">CPB84DRAFT_1834193</name>
</gene>
<comment type="caution">
    <text evidence="2">The sequence shown here is derived from an EMBL/GenBank/DDBJ whole genome shotgun (WGS) entry which is preliminary data.</text>
</comment>
<sequence length="240" mass="27768">MTYCQRCERYFSNWYAYKQHANNSSNHNICDDCDEDFPNWLRLKQHLFRDLEDHVEESHWACLPCRRLFANEAELREHYKQSDDHHYCTSCNGTSILRATSIRTLILQFTVQKRSMPTRVWQCLRFPRHCLLHLESGACTSGYDTNNVITTPRHMITGGSASGDITYIATSRSWNGSGYECYLCHGIYSTLGALNQHLASPRHQDKIYRCLGPSCEYRCSALSALVQHIESNKCRGSVRN</sequence>
<dbReference type="Gene3D" id="3.30.160.60">
    <property type="entry name" value="Classic Zinc Finger"/>
    <property type="match status" value="1"/>
</dbReference>